<name>A0A5C5YAE9_9PLAN</name>
<dbReference type="OrthoDB" id="72264at2"/>
<reference evidence="1 2" key="1">
    <citation type="submission" date="2019-02" db="EMBL/GenBank/DDBJ databases">
        <title>Deep-cultivation of Planctomycetes and their phenomic and genomic characterization uncovers novel biology.</title>
        <authorList>
            <person name="Wiegand S."/>
            <person name="Jogler M."/>
            <person name="Boedeker C."/>
            <person name="Pinto D."/>
            <person name="Vollmers J."/>
            <person name="Rivas-Marin E."/>
            <person name="Kohn T."/>
            <person name="Peeters S.H."/>
            <person name="Heuer A."/>
            <person name="Rast P."/>
            <person name="Oberbeckmann S."/>
            <person name="Bunk B."/>
            <person name="Jeske O."/>
            <person name="Meyerdierks A."/>
            <person name="Storesund J.E."/>
            <person name="Kallscheuer N."/>
            <person name="Luecker S."/>
            <person name="Lage O.M."/>
            <person name="Pohl T."/>
            <person name="Merkel B.J."/>
            <person name="Hornburger P."/>
            <person name="Mueller R.-W."/>
            <person name="Bruemmer F."/>
            <person name="Labrenz M."/>
            <person name="Spormann A.M."/>
            <person name="Op Den Camp H."/>
            <person name="Overmann J."/>
            <person name="Amann R."/>
            <person name="Jetten M.S.M."/>
            <person name="Mascher T."/>
            <person name="Medema M.H."/>
            <person name="Devos D.P."/>
            <person name="Kaster A.-K."/>
            <person name="Ovreas L."/>
            <person name="Rohde M."/>
            <person name="Galperin M.Y."/>
            <person name="Jogler C."/>
        </authorList>
    </citation>
    <scope>NUCLEOTIDE SEQUENCE [LARGE SCALE GENOMIC DNA]</scope>
    <source>
        <strain evidence="1 2">Pan14r</strain>
    </source>
</reference>
<keyword evidence="2" id="KW-1185">Reference proteome</keyword>
<dbReference type="Proteomes" id="UP000317238">
    <property type="component" value="Unassembled WGS sequence"/>
</dbReference>
<sequence length="187" mass="20638">MLALDDSRWQSLRHAGGSAERFPQLLHRVQQVVDNDQEDLSDRELESLWDICHQWTTYDATVAAIPHLLMLAVAASPNRPIRKRLIQLISASITGIKSDGTTASSEIQRHFEHSLAHARSLAIDSIPFTETRDELCCLFAIIAATGDDTELAGAMLELDQNSLQCQHCFNFIQPVGGLNPFGSSTGK</sequence>
<gene>
    <name evidence="1" type="ORF">Pan14r_49770</name>
</gene>
<dbReference type="AlphaFoldDB" id="A0A5C5YAE9"/>
<evidence type="ECO:0000313" key="1">
    <source>
        <dbReference type="EMBL" id="TWT72657.1"/>
    </source>
</evidence>
<accession>A0A5C5YAE9</accession>
<proteinExistence type="predicted"/>
<organism evidence="1 2">
    <name type="scientific">Crateriforma conspicua</name>
    <dbReference type="NCBI Taxonomy" id="2527996"/>
    <lineage>
        <taxon>Bacteria</taxon>
        <taxon>Pseudomonadati</taxon>
        <taxon>Planctomycetota</taxon>
        <taxon>Planctomycetia</taxon>
        <taxon>Planctomycetales</taxon>
        <taxon>Planctomycetaceae</taxon>
        <taxon>Crateriforma</taxon>
    </lineage>
</organism>
<evidence type="ECO:0000313" key="2">
    <source>
        <dbReference type="Proteomes" id="UP000317238"/>
    </source>
</evidence>
<dbReference type="RefSeq" id="WP_146440431.1">
    <property type="nucleotide sequence ID" value="NZ_SJPL01000001.1"/>
</dbReference>
<comment type="caution">
    <text evidence="1">The sequence shown here is derived from an EMBL/GenBank/DDBJ whole genome shotgun (WGS) entry which is preliminary data.</text>
</comment>
<dbReference type="EMBL" id="SJPL01000001">
    <property type="protein sequence ID" value="TWT72657.1"/>
    <property type="molecule type" value="Genomic_DNA"/>
</dbReference>
<protein>
    <submittedName>
        <fullName evidence="1">Uncharacterized protein</fullName>
    </submittedName>
</protein>